<keyword evidence="3 5" id="KW-1133">Transmembrane helix</keyword>
<dbReference type="InterPro" id="IPR000620">
    <property type="entry name" value="EamA_dom"/>
</dbReference>
<feature type="transmembrane region" description="Helical" evidence="5">
    <location>
        <begin position="210"/>
        <end position="230"/>
    </location>
</feature>
<feature type="transmembrane region" description="Helical" evidence="5">
    <location>
        <begin position="264"/>
        <end position="282"/>
    </location>
</feature>
<dbReference type="RefSeq" id="WP_045107477.1">
    <property type="nucleotide sequence ID" value="NZ_LN681225.1"/>
</dbReference>
<protein>
    <submittedName>
        <fullName evidence="7">Cysteine and O-acetyl-L-serine efflux system</fullName>
    </submittedName>
</protein>
<evidence type="ECO:0000256" key="1">
    <source>
        <dbReference type="ARBA" id="ARBA00004141"/>
    </source>
</evidence>
<dbReference type="OrthoDB" id="7158585at2"/>
<evidence type="ECO:0000256" key="4">
    <source>
        <dbReference type="ARBA" id="ARBA00023136"/>
    </source>
</evidence>
<evidence type="ECO:0000313" key="8">
    <source>
        <dbReference type="Proteomes" id="UP000032803"/>
    </source>
</evidence>
<dbReference type="Pfam" id="PF00892">
    <property type="entry name" value="EamA"/>
    <property type="match status" value="2"/>
</dbReference>
<dbReference type="EMBL" id="LN681225">
    <property type="protein sequence ID" value="CEK10784.1"/>
    <property type="molecule type" value="Genomic_DNA"/>
</dbReference>
<feature type="transmembrane region" description="Helical" evidence="5">
    <location>
        <begin position="171"/>
        <end position="190"/>
    </location>
</feature>
<gene>
    <name evidence="7" type="primary">eamA</name>
    <name evidence="7" type="ORF">LHA_1745</name>
</gene>
<sequence length="299" mass="32670">MPVSHILLALLVALVWGINFLFVKLSLEEISPLLLCTLRFTLASIPAIFFIKPPAVPFRLVMSYGLVMFALQFTLLFLGMHAGMTPGMASLLIQVQVFFSMLFATVFLKETPNPLQILGALVSFAGIGLVALHFDSNISVLGFILILGSAATWGFGNLITKKAPKINMISLVVWGSFVAIIPMFLITLTFEGATSIINTYNNITWRGASSLAYIVYISTWVGYGVWNWLLSRYPVGMIVPFTLLVPLVGILSSVIVLGEPFQPWKLAAGLLVISGLCINILSTRLFNIKLRREAGDNAA</sequence>
<feature type="transmembrane region" description="Helical" evidence="5">
    <location>
        <begin position="88"/>
        <end position="108"/>
    </location>
</feature>
<dbReference type="HOGENOM" id="CLU_033863_20_1_6"/>
<dbReference type="InterPro" id="IPR037185">
    <property type="entry name" value="EmrE-like"/>
</dbReference>
<feature type="transmembrane region" description="Helical" evidence="5">
    <location>
        <begin position="237"/>
        <end position="258"/>
    </location>
</feature>
<feature type="transmembrane region" description="Helical" evidence="5">
    <location>
        <begin position="115"/>
        <end position="134"/>
    </location>
</feature>
<feature type="domain" description="EamA" evidence="6">
    <location>
        <begin position="6"/>
        <end position="131"/>
    </location>
</feature>
<keyword evidence="8" id="KW-1185">Reference proteome</keyword>
<comment type="subcellular location">
    <subcellularLocation>
        <location evidence="1">Membrane</location>
        <topology evidence="1">Multi-pass membrane protein</topology>
    </subcellularLocation>
</comment>
<evidence type="ECO:0000256" key="5">
    <source>
        <dbReference type="SAM" id="Phobius"/>
    </source>
</evidence>
<dbReference type="PANTHER" id="PTHR32322:SF9">
    <property type="entry name" value="AMINO-ACID METABOLITE EFFLUX PUMP-RELATED"/>
    <property type="match status" value="1"/>
</dbReference>
<dbReference type="AlphaFoldDB" id="A0A0A8UVI8"/>
<feature type="transmembrane region" description="Helical" evidence="5">
    <location>
        <begin position="140"/>
        <end position="159"/>
    </location>
</feature>
<evidence type="ECO:0000256" key="2">
    <source>
        <dbReference type="ARBA" id="ARBA00022692"/>
    </source>
</evidence>
<accession>A0A0A8UVI8</accession>
<evidence type="ECO:0000259" key="6">
    <source>
        <dbReference type="Pfam" id="PF00892"/>
    </source>
</evidence>
<dbReference type="GO" id="GO:0016020">
    <property type="term" value="C:membrane"/>
    <property type="evidence" value="ECO:0007669"/>
    <property type="project" value="UniProtKB-SubCell"/>
</dbReference>
<evidence type="ECO:0000313" key="7">
    <source>
        <dbReference type="EMBL" id="CEK10784.1"/>
    </source>
</evidence>
<dbReference type="PATRIC" id="fig|449.7.peg.3360"/>
<reference evidence="8" key="1">
    <citation type="submission" date="2014-09" db="EMBL/GenBank/DDBJ databases">
        <authorList>
            <person name="Gomez-Valero L."/>
        </authorList>
    </citation>
    <scope>NUCLEOTIDE SEQUENCE [LARGE SCALE GENOMIC DNA]</scope>
    <source>
        <strain evidence="8">ATCC35250</strain>
    </source>
</reference>
<feature type="transmembrane region" description="Helical" evidence="5">
    <location>
        <begin position="63"/>
        <end position="82"/>
    </location>
</feature>
<dbReference type="SUPFAM" id="SSF103481">
    <property type="entry name" value="Multidrug resistance efflux transporter EmrE"/>
    <property type="match status" value="2"/>
</dbReference>
<name>A0A0A8UVI8_LEGHA</name>
<evidence type="ECO:0000256" key="3">
    <source>
        <dbReference type="ARBA" id="ARBA00022989"/>
    </source>
</evidence>
<dbReference type="Proteomes" id="UP000032803">
    <property type="component" value="Chromosome I"/>
</dbReference>
<dbReference type="KEGG" id="lha:LHA_1745"/>
<dbReference type="InterPro" id="IPR050638">
    <property type="entry name" value="AA-Vitamin_Transporters"/>
</dbReference>
<keyword evidence="2 5" id="KW-0812">Transmembrane</keyword>
<keyword evidence="4 5" id="KW-0472">Membrane</keyword>
<proteinExistence type="predicted"/>
<dbReference type="STRING" id="449.LHA_1745"/>
<organism evidence="7 8">
    <name type="scientific">Legionella hackeliae</name>
    <dbReference type="NCBI Taxonomy" id="449"/>
    <lineage>
        <taxon>Bacteria</taxon>
        <taxon>Pseudomonadati</taxon>
        <taxon>Pseudomonadota</taxon>
        <taxon>Gammaproteobacteria</taxon>
        <taxon>Legionellales</taxon>
        <taxon>Legionellaceae</taxon>
        <taxon>Legionella</taxon>
    </lineage>
</organism>
<dbReference type="PANTHER" id="PTHR32322">
    <property type="entry name" value="INNER MEMBRANE TRANSPORTER"/>
    <property type="match status" value="1"/>
</dbReference>
<feature type="domain" description="EamA" evidence="6">
    <location>
        <begin position="141"/>
        <end position="279"/>
    </location>
</feature>